<dbReference type="GO" id="GO:0009229">
    <property type="term" value="P:thiamine diphosphate biosynthetic process"/>
    <property type="evidence" value="ECO:0007669"/>
    <property type="project" value="InterPro"/>
</dbReference>
<dbReference type="Proteomes" id="UP000001476">
    <property type="component" value="Chromosome"/>
</dbReference>
<protein>
    <recommendedName>
        <fullName evidence="5">Thiamine diphosphokinase</fullName>
        <ecNumber evidence="5">2.7.6.2</ecNumber>
    </recommendedName>
</protein>
<dbReference type="CDD" id="cd07995">
    <property type="entry name" value="TPK"/>
    <property type="match status" value="1"/>
</dbReference>
<dbReference type="PANTHER" id="PTHR41299:SF1">
    <property type="entry name" value="THIAMINE PYROPHOSPHOKINASE"/>
    <property type="match status" value="1"/>
</dbReference>
<dbReference type="InterPro" id="IPR007371">
    <property type="entry name" value="TPK_catalytic"/>
</dbReference>
<dbReference type="SMART" id="SM00983">
    <property type="entry name" value="TPK_B1_binding"/>
    <property type="match status" value="1"/>
</dbReference>
<dbReference type="InterPro" id="IPR006282">
    <property type="entry name" value="Thi_PPkinase"/>
</dbReference>
<evidence type="ECO:0000313" key="7">
    <source>
        <dbReference type="EMBL" id="ACR71920.1"/>
    </source>
</evidence>
<dbReference type="InterPro" id="IPR036371">
    <property type="entry name" value="TPK_B1-bd_sf"/>
</dbReference>
<dbReference type="GO" id="GO:0006772">
    <property type="term" value="P:thiamine metabolic process"/>
    <property type="evidence" value="ECO:0007669"/>
    <property type="project" value="UniProtKB-UniRule"/>
</dbReference>
<dbReference type="AlphaFoldDB" id="C4Z5R1"/>
<dbReference type="InterPro" id="IPR053149">
    <property type="entry name" value="TPK"/>
</dbReference>
<reference evidence="7 8" key="1">
    <citation type="journal article" date="2009" name="Proc. Natl. Acad. Sci. U.S.A.">
        <title>Characterizing a model human gut microbiota composed of members of its two dominant bacterial phyla.</title>
        <authorList>
            <person name="Mahowald M.A."/>
            <person name="Rey F.E."/>
            <person name="Seedorf H."/>
            <person name="Turnbaugh P.J."/>
            <person name="Fulton R.S."/>
            <person name="Wollam A."/>
            <person name="Shah N."/>
            <person name="Wang C."/>
            <person name="Magrini V."/>
            <person name="Wilson R.K."/>
            <person name="Cantarel B.L."/>
            <person name="Coutinho P.M."/>
            <person name="Henrissat B."/>
            <person name="Crock L.W."/>
            <person name="Russell A."/>
            <person name="Verberkmoes N.C."/>
            <person name="Hettich R.L."/>
            <person name="Gordon J.I."/>
        </authorList>
    </citation>
    <scope>NUCLEOTIDE SEQUENCE [LARGE SCALE GENOMIC DNA]</scope>
    <source>
        <strain evidence="8">ATCC 27750 / DSM 3376 / VPI C15-48 / C15-B4</strain>
    </source>
</reference>
<feature type="domain" description="Thiamin pyrophosphokinase thiamin-binding" evidence="6">
    <location>
        <begin position="154"/>
        <end position="220"/>
    </location>
</feature>
<evidence type="ECO:0000256" key="2">
    <source>
        <dbReference type="ARBA" id="ARBA00022741"/>
    </source>
</evidence>
<dbReference type="InterPro" id="IPR007373">
    <property type="entry name" value="Thiamin_PyroPKinase_B1-bd"/>
</dbReference>
<dbReference type="Pfam" id="PF04265">
    <property type="entry name" value="TPK_B1_binding"/>
    <property type="match status" value="1"/>
</dbReference>
<evidence type="ECO:0000259" key="6">
    <source>
        <dbReference type="SMART" id="SM00983"/>
    </source>
</evidence>
<evidence type="ECO:0000256" key="1">
    <source>
        <dbReference type="ARBA" id="ARBA00022679"/>
    </source>
</evidence>
<dbReference type="GO" id="GO:0016301">
    <property type="term" value="F:kinase activity"/>
    <property type="evidence" value="ECO:0007669"/>
    <property type="project" value="UniProtKB-KW"/>
</dbReference>
<keyword evidence="8" id="KW-1185">Reference proteome</keyword>
<dbReference type="STRING" id="515620.EUBELI_00919"/>
<evidence type="ECO:0000256" key="5">
    <source>
        <dbReference type="NCBIfam" id="TIGR01378"/>
    </source>
</evidence>
<dbReference type="GO" id="GO:0004788">
    <property type="term" value="F:thiamine diphosphokinase activity"/>
    <property type="evidence" value="ECO:0007669"/>
    <property type="project" value="UniProtKB-UniRule"/>
</dbReference>
<dbReference type="eggNOG" id="COG1564">
    <property type="taxonomic scope" value="Bacteria"/>
</dbReference>
<keyword evidence="4" id="KW-0067">ATP-binding</keyword>
<sequence>MILQISKIKEIDMKTLIVTGGSLDISWAKDFVRTINAEYIIAADSGLKYIDKLGLVPDMILGDYDSVEDGLLDKYKSIDIKTYPKEKDYTDTHIAIINALKAGASVIYILGATGTRMDHTFTNICNMKAALDSDVPCFICDSHNKIYLINDKMGEVKVSKKGQYGDYVSFVPLSEETIISLAGFKYVLDDYILHQGLSICQSNEIKENEAVINIKKGFVIVFETKD</sequence>
<dbReference type="PANTHER" id="PTHR41299">
    <property type="entry name" value="THIAMINE PYROPHOSPHOKINASE"/>
    <property type="match status" value="1"/>
</dbReference>
<dbReference type="Pfam" id="PF04263">
    <property type="entry name" value="TPK_catalytic"/>
    <property type="match status" value="1"/>
</dbReference>
<accession>C4Z5R1</accession>
<dbReference type="InterPro" id="IPR036759">
    <property type="entry name" value="TPK_catalytic_sf"/>
</dbReference>
<keyword evidence="2" id="KW-0547">Nucleotide-binding</keyword>
<evidence type="ECO:0000256" key="4">
    <source>
        <dbReference type="ARBA" id="ARBA00022840"/>
    </source>
</evidence>
<gene>
    <name evidence="7" type="ordered locus">EUBELI_00919</name>
</gene>
<dbReference type="EC" id="2.7.6.2" evidence="5"/>
<dbReference type="Gene3D" id="3.40.50.10240">
    <property type="entry name" value="Thiamin pyrophosphokinase, catalytic domain"/>
    <property type="match status" value="1"/>
</dbReference>
<evidence type="ECO:0000313" key="8">
    <source>
        <dbReference type="Proteomes" id="UP000001476"/>
    </source>
</evidence>
<name>C4Z5R1_LACE2</name>
<dbReference type="NCBIfam" id="TIGR01378">
    <property type="entry name" value="thi_PPkinase"/>
    <property type="match status" value="1"/>
</dbReference>
<dbReference type="SUPFAM" id="SSF63862">
    <property type="entry name" value="Thiamin pyrophosphokinase, substrate-binding domain"/>
    <property type="match status" value="1"/>
</dbReference>
<dbReference type="GO" id="GO:0005524">
    <property type="term" value="F:ATP binding"/>
    <property type="evidence" value="ECO:0007669"/>
    <property type="project" value="UniProtKB-KW"/>
</dbReference>
<dbReference type="SUPFAM" id="SSF63999">
    <property type="entry name" value="Thiamin pyrophosphokinase, catalytic domain"/>
    <property type="match status" value="1"/>
</dbReference>
<dbReference type="KEGG" id="eel:EUBELI_00919"/>
<keyword evidence="1" id="KW-0808">Transferase</keyword>
<dbReference type="GO" id="GO:0030975">
    <property type="term" value="F:thiamine binding"/>
    <property type="evidence" value="ECO:0007669"/>
    <property type="project" value="InterPro"/>
</dbReference>
<proteinExistence type="predicted"/>
<keyword evidence="3 7" id="KW-0418">Kinase</keyword>
<organism evidence="7 8">
    <name type="scientific">Lachnospira eligens (strain ATCC 27750 / DSM 3376 / VPI C15-48 / C15-B4)</name>
    <name type="common">Eubacterium eligens</name>
    <dbReference type="NCBI Taxonomy" id="515620"/>
    <lineage>
        <taxon>Bacteria</taxon>
        <taxon>Bacillati</taxon>
        <taxon>Bacillota</taxon>
        <taxon>Clostridia</taxon>
        <taxon>Lachnospirales</taxon>
        <taxon>Lachnospiraceae</taxon>
        <taxon>Lachnospira</taxon>
    </lineage>
</organism>
<dbReference type="HOGENOM" id="CLU_044237_1_1_9"/>
<evidence type="ECO:0000256" key="3">
    <source>
        <dbReference type="ARBA" id="ARBA00022777"/>
    </source>
</evidence>
<dbReference type="EMBL" id="CP001104">
    <property type="protein sequence ID" value="ACR71920.1"/>
    <property type="molecule type" value="Genomic_DNA"/>
</dbReference>